<keyword evidence="4" id="KW-0732">Signal</keyword>
<dbReference type="PANTHER" id="PTHR23117">
    <property type="entry name" value="GUANYLATE KINASE-RELATED"/>
    <property type="match status" value="1"/>
</dbReference>
<dbReference type="Pfam" id="PF00625">
    <property type="entry name" value="Guanylate_kin"/>
    <property type="match status" value="1"/>
</dbReference>
<comment type="similarity">
    <text evidence="1">Belongs to the guanylate kinase family.</text>
</comment>
<name>A0A9W7A4L1_9STRA</name>
<dbReference type="GO" id="GO:0004385">
    <property type="term" value="F:GMP kinase activity"/>
    <property type="evidence" value="ECO:0007669"/>
    <property type="project" value="TreeGrafter"/>
</dbReference>
<evidence type="ECO:0000313" key="6">
    <source>
        <dbReference type="EMBL" id="GMH61839.1"/>
    </source>
</evidence>
<feature type="signal peptide" evidence="4">
    <location>
        <begin position="1"/>
        <end position="24"/>
    </location>
</feature>
<accession>A0A9W7A4L1</accession>
<dbReference type="InterPro" id="IPR008144">
    <property type="entry name" value="Guanylate_kin-like_dom"/>
</dbReference>
<feature type="chain" id="PRO_5040736812" description="Guanylate kinase-like domain-containing protein" evidence="4">
    <location>
        <begin position="25"/>
        <end position="268"/>
    </location>
</feature>
<evidence type="ECO:0000256" key="1">
    <source>
        <dbReference type="ARBA" id="ARBA00005790"/>
    </source>
</evidence>
<dbReference type="SMART" id="SM00072">
    <property type="entry name" value="GuKc"/>
    <property type="match status" value="1"/>
</dbReference>
<evidence type="ECO:0000256" key="3">
    <source>
        <dbReference type="ARBA" id="ARBA00022777"/>
    </source>
</evidence>
<comment type="caution">
    <text evidence="6">The sequence shown here is derived from an EMBL/GenBank/DDBJ whole genome shotgun (WGS) entry which is preliminary data.</text>
</comment>
<dbReference type="FunFam" id="3.30.63.10:FF:000002">
    <property type="entry name" value="Guanylate kinase 1"/>
    <property type="match status" value="1"/>
</dbReference>
<dbReference type="EMBL" id="BRXZ01001085">
    <property type="protein sequence ID" value="GMH61839.1"/>
    <property type="molecule type" value="Genomic_DNA"/>
</dbReference>
<dbReference type="OrthoDB" id="6334211at2759"/>
<sequence length="268" mass="28542">MFSSSVTIAHILLILMITSRLSSSFTTIQRLTHRSAASLSTSASSSASSASPASSALKSTKPPLVICGPSGVGKGTLISRAIFGGTKGSPILDGSLFAFSVSHTTRLPRVGEAHGLDYHFTSPSFFSSCPPSFFVERAQVHGNMYGTSVAAVEEVVKGGKVCVLDLDVQGVKSLKAIKEGGGSEIFEGTKFVFIAPPDIETLEKRLVNRGSESEETLRMRLGNAAEEMEYGLEGGNFDEVVINDSVERATEDLVRVIEKMYPDVVRTT</sequence>
<protein>
    <recommendedName>
        <fullName evidence="5">Guanylate kinase-like domain-containing protein</fullName>
    </recommendedName>
</protein>
<dbReference type="Proteomes" id="UP001165082">
    <property type="component" value="Unassembled WGS sequence"/>
</dbReference>
<dbReference type="Gene3D" id="3.30.63.10">
    <property type="entry name" value="Guanylate Kinase phosphate binding domain"/>
    <property type="match status" value="1"/>
</dbReference>
<dbReference type="PROSITE" id="PS00856">
    <property type="entry name" value="GUANYLATE_KINASE_1"/>
    <property type="match status" value="1"/>
</dbReference>
<evidence type="ECO:0000259" key="5">
    <source>
        <dbReference type="PROSITE" id="PS50052"/>
    </source>
</evidence>
<dbReference type="AlphaFoldDB" id="A0A9W7A4L1"/>
<keyword evidence="7" id="KW-1185">Reference proteome</keyword>
<dbReference type="SUPFAM" id="SSF52540">
    <property type="entry name" value="P-loop containing nucleoside triphosphate hydrolases"/>
    <property type="match status" value="1"/>
</dbReference>
<dbReference type="PROSITE" id="PS50052">
    <property type="entry name" value="GUANYLATE_KINASE_2"/>
    <property type="match status" value="1"/>
</dbReference>
<dbReference type="InterPro" id="IPR020590">
    <property type="entry name" value="Guanylate_kinase_CS"/>
</dbReference>
<evidence type="ECO:0000256" key="4">
    <source>
        <dbReference type="SAM" id="SignalP"/>
    </source>
</evidence>
<dbReference type="Gene3D" id="3.40.50.300">
    <property type="entry name" value="P-loop containing nucleotide triphosphate hydrolases"/>
    <property type="match status" value="1"/>
</dbReference>
<organism evidence="6 7">
    <name type="scientific">Triparma retinervis</name>
    <dbReference type="NCBI Taxonomy" id="2557542"/>
    <lineage>
        <taxon>Eukaryota</taxon>
        <taxon>Sar</taxon>
        <taxon>Stramenopiles</taxon>
        <taxon>Ochrophyta</taxon>
        <taxon>Bolidophyceae</taxon>
        <taxon>Parmales</taxon>
        <taxon>Triparmaceae</taxon>
        <taxon>Triparma</taxon>
    </lineage>
</organism>
<evidence type="ECO:0000313" key="7">
    <source>
        <dbReference type="Proteomes" id="UP001165082"/>
    </source>
</evidence>
<keyword evidence="2" id="KW-0808">Transferase</keyword>
<dbReference type="InterPro" id="IPR008145">
    <property type="entry name" value="GK/Ca_channel_bsu"/>
</dbReference>
<dbReference type="PANTHER" id="PTHR23117:SF13">
    <property type="entry name" value="GUANYLATE KINASE"/>
    <property type="match status" value="1"/>
</dbReference>
<reference evidence="6" key="1">
    <citation type="submission" date="2022-07" db="EMBL/GenBank/DDBJ databases">
        <title>Genome analysis of Parmales, a sister group of diatoms, reveals the evolutionary specialization of diatoms from phago-mixotrophs to photoautotrophs.</title>
        <authorList>
            <person name="Ban H."/>
            <person name="Sato S."/>
            <person name="Yoshikawa S."/>
            <person name="Kazumasa Y."/>
            <person name="Nakamura Y."/>
            <person name="Ichinomiya M."/>
            <person name="Saitoh K."/>
            <person name="Sato N."/>
            <person name="Blanc-Mathieu R."/>
            <person name="Endo H."/>
            <person name="Kuwata A."/>
            <person name="Ogata H."/>
        </authorList>
    </citation>
    <scope>NUCLEOTIDE SEQUENCE</scope>
</reference>
<dbReference type="GO" id="GO:0005829">
    <property type="term" value="C:cytosol"/>
    <property type="evidence" value="ECO:0007669"/>
    <property type="project" value="TreeGrafter"/>
</dbReference>
<dbReference type="CDD" id="cd00071">
    <property type="entry name" value="GMPK"/>
    <property type="match status" value="1"/>
</dbReference>
<keyword evidence="3" id="KW-0418">Kinase</keyword>
<dbReference type="InterPro" id="IPR027417">
    <property type="entry name" value="P-loop_NTPase"/>
</dbReference>
<gene>
    <name evidence="6" type="ORF">TrRE_jg10553</name>
</gene>
<proteinExistence type="inferred from homology"/>
<feature type="domain" description="Guanylate kinase-like" evidence="5">
    <location>
        <begin position="61"/>
        <end position="258"/>
    </location>
</feature>
<evidence type="ECO:0000256" key="2">
    <source>
        <dbReference type="ARBA" id="ARBA00022679"/>
    </source>
</evidence>